<evidence type="ECO:0000256" key="3">
    <source>
        <dbReference type="ARBA" id="ARBA00023136"/>
    </source>
</evidence>
<keyword evidence="4" id="KW-1185">Reference proteome</keyword>
<accession>A0A0K0DPF4</accession>
<evidence type="ECO:0000256" key="2">
    <source>
        <dbReference type="ARBA" id="ARBA00022989"/>
    </source>
</evidence>
<evidence type="ECO:0000256" key="1">
    <source>
        <dbReference type="ARBA" id="ARBA00022692"/>
    </source>
</evidence>
<evidence type="ECO:0000313" key="5">
    <source>
        <dbReference type="WBParaSite" id="ACAC_0001364301-mRNA-1"/>
    </source>
</evidence>
<dbReference type="WBParaSite" id="ACAC_0001364301-mRNA-1">
    <property type="protein sequence ID" value="ACAC_0001364301-mRNA-1"/>
    <property type="gene ID" value="ACAC_0001364301"/>
</dbReference>
<reference evidence="5" key="2">
    <citation type="submission" date="2017-02" db="UniProtKB">
        <authorList>
            <consortium name="WormBaseParasite"/>
        </authorList>
    </citation>
    <scope>IDENTIFICATION</scope>
</reference>
<dbReference type="GO" id="GO:0005524">
    <property type="term" value="F:ATP binding"/>
    <property type="evidence" value="ECO:0007669"/>
    <property type="project" value="InterPro"/>
</dbReference>
<dbReference type="AlphaFoldDB" id="A0A0K0DPF4"/>
<organism evidence="4 5">
    <name type="scientific">Angiostrongylus cantonensis</name>
    <name type="common">Rat lungworm</name>
    <dbReference type="NCBI Taxonomy" id="6313"/>
    <lineage>
        <taxon>Eukaryota</taxon>
        <taxon>Metazoa</taxon>
        <taxon>Ecdysozoa</taxon>
        <taxon>Nematoda</taxon>
        <taxon>Chromadorea</taxon>
        <taxon>Rhabditida</taxon>
        <taxon>Rhabditina</taxon>
        <taxon>Rhabditomorpha</taxon>
        <taxon>Strongyloidea</taxon>
        <taxon>Metastrongylidae</taxon>
        <taxon>Angiostrongylus</taxon>
    </lineage>
</organism>
<evidence type="ECO:0000313" key="4">
    <source>
        <dbReference type="Proteomes" id="UP000035642"/>
    </source>
</evidence>
<dbReference type="Proteomes" id="UP000035642">
    <property type="component" value="Unassembled WGS sequence"/>
</dbReference>
<keyword evidence="3" id="KW-0472">Membrane</keyword>
<dbReference type="Gene3D" id="1.20.1560.10">
    <property type="entry name" value="ABC transporter type 1, transmembrane domain"/>
    <property type="match status" value="1"/>
</dbReference>
<dbReference type="GO" id="GO:0016020">
    <property type="term" value="C:membrane"/>
    <property type="evidence" value="ECO:0007669"/>
    <property type="project" value="InterPro"/>
</dbReference>
<reference evidence="4" key="1">
    <citation type="submission" date="2012-09" db="EMBL/GenBank/DDBJ databases">
        <authorList>
            <person name="Martin A.A."/>
        </authorList>
    </citation>
    <scope>NUCLEOTIDE SEQUENCE</scope>
</reference>
<keyword evidence="1" id="KW-0812">Transmembrane</keyword>
<protein>
    <submittedName>
        <fullName evidence="5">ABC transporter permease</fullName>
    </submittedName>
</protein>
<name>A0A0K0DPF4_ANGCA</name>
<keyword evidence="2" id="KW-1133">Transmembrane helix</keyword>
<dbReference type="STRING" id="6313.A0A0K0DPF4"/>
<dbReference type="InterPro" id="IPR036640">
    <property type="entry name" value="ABC1_TM_sf"/>
</dbReference>
<sequence>LYSATFGFGLFLIFRGTIEPMNVPRVLYAISFTARTLGFATYVPEYIKATFAAGLIFSMLQEER</sequence>
<proteinExistence type="predicted"/>